<feature type="region of interest" description="Disordered" evidence="1">
    <location>
        <begin position="1"/>
        <end position="78"/>
    </location>
</feature>
<name>A0A4Q0QDT5_9BRAD</name>
<accession>A0A4Q0QDT5</accession>
<sequence>MRLDSCDGGGKLPLPLAGDGWGEGASAMGQSPRGENPHPALRRSRGFASASLEARPPMVAYASPASGRGERARGNRST</sequence>
<evidence type="ECO:0000256" key="1">
    <source>
        <dbReference type="SAM" id="MobiDB-lite"/>
    </source>
</evidence>
<evidence type="ECO:0000313" key="3">
    <source>
        <dbReference type="Proteomes" id="UP000290174"/>
    </source>
</evidence>
<gene>
    <name evidence="2" type="ORF">EAS61_30145</name>
</gene>
<dbReference type="Proteomes" id="UP000290174">
    <property type="component" value="Unassembled WGS sequence"/>
</dbReference>
<evidence type="ECO:0000313" key="2">
    <source>
        <dbReference type="EMBL" id="RXG87983.1"/>
    </source>
</evidence>
<feature type="compositionally biased region" description="Basic and acidic residues" evidence="1">
    <location>
        <begin position="68"/>
        <end position="78"/>
    </location>
</feature>
<proteinExistence type="predicted"/>
<reference evidence="2 3" key="1">
    <citation type="submission" date="2018-11" db="EMBL/GenBank/DDBJ databases">
        <title>Bradyrhizobium sp. nov., isolated from effective nodules of peanut in China.</title>
        <authorList>
            <person name="Li Y."/>
        </authorList>
    </citation>
    <scope>NUCLEOTIDE SEQUENCE [LARGE SCALE GENOMIC DNA]</scope>
    <source>
        <strain evidence="2 3">CCBAU 51770</strain>
    </source>
</reference>
<dbReference type="EMBL" id="RKMK01000038">
    <property type="protein sequence ID" value="RXG87983.1"/>
    <property type="molecule type" value="Genomic_DNA"/>
</dbReference>
<comment type="caution">
    <text evidence="2">The sequence shown here is derived from an EMBL/GenBank/DDBJ whole genome shotgun (WGS) entry which is preliminary data.</text>
</comment>
<organism evidence="2 3">
    <name type="scientific">Bradyrhizobium zhanjiangense</name>
    <dbReference type="NCBI Taxonomy" id="1325107"/>
    <lineage>
        <taxon>Bacteria</taxon>
        <taxon>Pseudomonadati</taxon>
        <taxon>Pseudomonadota</taxon>
        <taxon>Alphaproteobacteria</taxon>
        <taxon>Hyphomicrobiales</taxon>
        <taxon>Nitrobacteraceae</taxon>
        <taxon>Bradyrhizobium</taxon>
    </lineage>
</organism>
<protein>
    <submittedName>
        <fullName evidence="2">Uncharacterized protein</fullName>
    </submittedName>
</protein>
<dbReference type="AlphaFoldDB" id="A0A4Q0QDT5"/>